<keyword evidence="3" id="KW-0812">Transmembrane</keyword>
<keyword evidence="6" id="KW-1185">Reference proteome</keyword>
<feature type="transmembrane region" description="Helical" evidence="3">
    <location>
        <begin position="99"/>
        <end position="122"/>
    </location>
</feature>
<name>A0A8J5UMH6_9ASCO</name>
<feature type="transmembrane region" description="Helical" evidence="3">
    <location>
        <begin position="366"/>
        <end position="392"/>
    </location>
</feature>
<dbReference type="PANTHER" id="PTHR11360">
    <property type="entry name" value="MONOCARBOXYLATE TRANSPORTER"/>
    <property type="match status" value="1"/>
</dbReference>
<proteinExistence type="inferred from homology"/>
<feature type="transmembrane region" description="Helical" evidence="3">
    <location>
        <begin position="312"/>
        <end position="329"/>
    </location>
</feature>
<gene>
    <name evidence="5" type="ORF">J8A68_000364</name>
</gene>
<dbReference type="CDD" id="cd17352">
    <property type="entry name" value="MFS_MCT_SLC16"/>
    <property type="match status" value="1"/>
</dbReference>
<dbReference type="GeneID" id="73467165"/>
<accession>A0A8J5UMH6</accession>
<dbReference type="InterPro" id="IPR011701">
    <property type="entry name" value="MFS"/>
</dbReference>
<dbReference type="OrthoDB" id="6509908at2759"/>
<dbReference type="RefSeq" id="XP_049266340.1">
    <property type="nucleotide sequence ID" value="XM_049407543.1"/>
</dbReference>
<feature type="transmembrane region" description="Helical" evidence="3">
    <location>
        <begin position="62"/>
        <end position="87"/>
    </location>
</feature>
<keyword evidence="3" id="KW-1133">Transmembrane helix</keyword>
<comment type="similarity">
    <text evidence="2">Belongs to the major facilitator superfamily. Monocarboxylate porter (TC 2.A.1.13) family.</text>
</comment>
<dbReference type="AlphaFoldDB" id="A0A8J5UMH6"/>
<evidence type="ECO:0000259" key="4">
    <source>
        <dbReference type="PROSITE" id="PS50850"/>
    </source>
</evidence>
<comment type="caution">
    <text evidence="5">The sequence shown here is derived from an EMBL/GenBank/DDBJ whole genome shotgun (WGS) entry which is preliminary data.</text>
</comment>
<dbReference type="PANTHER" id="PTHR11360:SF177">
    <property type="entry name" value="RIBOFLAVIN TRANSPORTER MCH5"/>
    <property type="match status" value="1"/>
</dbReference>
<feature type="domain" description="Major facilitator superfamily (MFS) profile" evidence="4">
    <location>
        <begin position="61"/>
        <end position="464"/>
    </location>
</feature>
<evidence type="ECO:0000256" key="3">
    <source>
        <dbReference type="SAM" id="Phobius"/>
    </source>
</evidence>
<organism evidence="5 6">
    <name type="scientific">[Candida] subhashii</name>
    <dbReference type="NCBI Taxonomy" id="561895"/>
    <lineage>
        <taxon>Eukaryota</taxon>
        <taxon>Fungi</taxon>
        <taxon>Dikarya</taxon>
        <taxon>Ascomycota</taxon>
        <taxon>Saccharomycotina</taxon>
        <taxon>Pichiomycetes</taxon>
        <taxon>Debaryomycetaceae</taxon>
        <taxon>Spathaspora</taxon>
    </lineage>
</organism>
<feature type="transmembrane region" description="Helical" evidence="3">
    <location>
        <begin position="154"/>
        <end position="177"/>
    </location>
</feature>
<feature type="transmembrane region" description="Helical" evidence="3">
    <location>
        <begin position="129"/>
        <end position="148"/>
    </location>
</feature>
<reference evidence="5 6" key="1">
    <citation type="journal article" date="2021" name="DNA Res.">
        <title>Genome analysis of Candida subhashii reveals its hybrid nature and dual mitochondrial genome conformations.</title>
        <authorList>
            <person name="Mixao V."/>
            <person name="Hegedusova E."/>
            <person name="Saus E."/>
            <person name="Pryszcz L.P."/>
            <person name="Cillingova A."/>
            <person name="Nosek J."/>
            <person name="Gabaldon T."/>
        </authorList>
    </citation>
    <scope>NUCLEOTIDE SEQUENCE [LARGE SCALE GENOMIC DNA]</scope>
    <source>
        <strain evidence="5 6">CBS 10753</strain>
    </source>
</reference>
<evidence type="ECO:0000313" key="6">
    <source>
        <dbReference type="Proteomes" id="UP000694255"/>
    </source>
</evidence>
<dbReference type="InterPro" id="IPR050327">
    <property type="entry name" value="Proton-linked_MCT"/>
</dbReference>
<dbReference type="GO" id="GO:0022857">
    <property type="term" value="F:transmembrane transporter activity"/>
    <property type="evidence" value="ECO:0007669"/>
    <property type="project" value="InterPro"/>
</dbReference>
<evidence type="ECO:0000256" key="1">
    <source>
        <dbReference type="ARBA" id="ARBA00004141"/>
    </source>
</evidence>
<feature type="transmembrane region" description="Helical" evidence="3">
    <location>
        <begin position="276"/>
        <end position="300"/>
    </location>
</feature>
<feature type="transmembrane region" description="Helical" evidence="3">
    <location>
        <begin position="435"/>
        <end position="457"/>
    </location>
</feature>
<dbReference type="PROSITE" id="PS50850">
    <property type="entry name" value="MFS"/>
    <property type="match status" value="1"/>
</dbReference>
<evidence type="ECO:0000256" key="2">
    <source>
        <dbReference type="ARBA" id="ARBA00006727"/>
    </source>
</evidence>
<feature type="transmembrane region" description="Helical" evidence="3">
    <location>
        <begin position="216"/>
        <end position="238"/>
    </location>
</feature>
<evidence type="ECO:0000313" key="5">
    <source>
        <dbReference type="EMBL" id="KAG7666108.1"/>
    </source>
</evidence>
<sequence>MRRKSTITTEEIQLTNLTETRSLERPLTASSIVISEFQPTVSIEPENQDEAFPDGGFKAYSVVLGSFIGLVANFGTLNSIGAIQAYVATHQLEGVKTSTISWIFSIYLAVSFANTIFVGPFFDVKGATWPLVLGTILVFGGFMAVANSKTVPQFILSLSICVGLGNSLNIAPLVGVLSHWFNVKRGAAMGIATVGGSVGGMVIPLMLKALYAKVGFVWAIRCLAFFCLGCMLCAILLCRERVSRKLERYDHGQRYKQIYYQFQQLFEFKSLLDPKYSFFIVGIFAVEVSMMSLLTFLATYAIAQGMKESDSYVLLTVFNATGILGRLLPGYVSDKLGHFNIMILMLIGFSASLLIIWLPFGYNFGALYAFSAICGFFSSSILSLTPACLAAITPVSKFGQRYGLMYFFVSAGNLFGIPLSAAIIGEGSKHSYDMFAVYCGVFAVVGTSCLVVSRYYIVGLRMNVKI</sequence>
<keyword evidence="3" id="KW-0472">Membrane</keyword>
<feature type="transmembrane region" description="Helical" evidence="3">
    <location>
        <begin position="189"/>
        <end position="210"/>
    </location>
</feature>
<dbReference type="GO" id="GO:0032218">
    <property type="term" value="P:riboflavin transport"/>
    <property type="evidence" value="ECO:0007669"/>
    <property type="project" value="TreeGrafter"/>
</dbReference>
<dbReference type="Pfam" id="PF07690">
    <property type="entry name" value="MFS_1"/>
    <property type="match status" value="1"/>
</dbReference>
<dbReference type="InterPro" id="IPR020846">
    <property type="entry name" value="MFS_dom"/>
</dbReference>
<feature type="transmembrane region" description="Helical" evidence="3">
    <location>
        <begin position="404"/>
        <end position="423"/>
    </location>
</feature>
<dbReference type="GO" id="GO:0016020">
    <property type="term" value="C:membrane"/>
    <property type="evidence" value="ECO:0007669"/>
    <property type="project" value="UniProtKB-SubCell"/>
</dbReference>
<comment type="subcellular location">
    <subcellularLocation>
        <location evidence="1">Membrane</location>
        <topology evidence="1">Multi-pass membrane protein</topology>
    </subcellularLocation>
</comment>
<protein>
    <recommendedName>
        <fullName evidence="4">Major facilitator superfamily (MFS) profile domain-containing protein</fullName>
    </recommendedName>
</protein>
<dbReference type="Proteomes" id="UP000694255">
    <property type="component" value="Unassembled WGS sequence"/>
</dbReference>
<feature type="transmembrane region" description="Helical" evidence="3">
    <location>
        <begin position="341"/>
        <end position="360"/>
    </location>
</feature>
<dbReference type="EMBL" id="JAGSYN010000043">
    <property type="protein sequence ID" value="KAG7666108.1"/>
    <property type="molecule type" value="Genomic_DNA"/>
</dbReference>